<comment type="caution">
    <text evidence="1">The sequence shown here is derived from an EMBL/GenBank/DDBJ whole genome shotgun (WGS) entry which is preliminary data.</text>
</comment>
<evidence type="ECO:0000313" key="1">
    <source>
        <dbReference type="EMBL" id="OKO99490.1"/>
    </source>
</evidence>
<keyword evidence="2" id="KW-1185">Reference proteome</keyword>
<evidence type="ECO:0000313" key="2">
    <source>
        <dbReference type="Proteomes" id="UP000186268"/>
    </source>
</evidence>
<reference evidence="1 2" key="1">
    <citation type="submission" date="2016-09" db="EMBL/GenBank/DDBJ databases">
        <title>Xenorhabdus thuongxuanensis sp. nov. and Xenorhabdus eapokensis sp. nov., isolated from Steinernema species.</title>
        <authorList>
            <person name="Kaempfer P."/>
            <person name="Tobias N.J."/>
            <person name="Phan Ke L."/>
            <person name="Bode H.B."/>
            <person name="Glaeser S.P."/>
        </authorList>
    </citation>
    <scope>NUCLEOTIDE SEQUENCE [LARGE SCALE GENOMIC DNA]</scope>
    <source>
        <strain evidence="1 2">DL20</strain>
    </source>
</reference>
<dbReference type="EMBL" id="MKGQ01000051">
    <property type="protein sequence ID" value="OKO99490.1"/>
    <property type="molecule type" value="Genomic_DNA"/>
</dbReference>
<accession>A0A1Q5TGZ4</accession>
<dbReference type="AlphaFoldDB" id="A0A1Q5TGZ4"/>
<gene>
    <name evidence="1" type="ORF">Xedl_03619</name>
</gene>
<sequence length="121" mass="13857">MTAKNTEYKDLDLHKKATGRFREMHAIIFGEISSILKKAKLMPLIELRKHNPSFTEIAEELIRYRELAKKVAAWLDIEEDQFSAYVDEYIALTRELAKAIDDDDPDALCGAIAALDDKPYI</sequence>
<dbReference type="OrthoDB" id="6462381at2"/>
<dbReference type="RefSeq" id="WP_083600386.1">
    <property type="nucleotide sequence ID" value="NZ_CAWNAG010000160.1"/>
</dbReference>
<proteinExistence type="predicted"/>
<dbReference type="Proteomes" id="UP000186268">
    <property type="component" value="Unassembled WGS sequence"/>
</dbReference>
<name>A0A1Q5TGZ4_9GAMM</name>
<protein>
    <submittedName>
        <fullName evidence="1">Uncharacterized protein</fullName>
    </submittedName>
</protein>
<organism evidence="1 2">
    <name type="scientific">Xenorhabdus eapokensis</name>
    <dbReference type="NCBI Taxonomy" id="1873482"/>
    <lineage>
        <taxon>Bacteria</taxon>
        <taxon>Pseudomonadati</taxon>
        <taxon>Pseudomonadota</taxon>
        <taxon>Gammaproteobacteria</taxon>
        <taxon>Enterobacterales</taxon>
        <taxon>Morganellaceae</taxon>
        <taxon>Xenorhabdus</taxon>
    </lineage>
</organism>